<gene>
    <name evidence="2" type="ORF">ACFFGG_15795</name>
</gene>
<organism evidence="2 3">
    <name type="scientific">Ottowia pentelensis</name>
    <dbReference type="NCBI Taxonomy" id="511108"/>
    <lineage>
        <taxon>Bacteria</taxon>
        <taxon>Pseudomonadati</taxon>
        <taxon>Pseudomonadota</taxon>
        <taxon>Betaproteobacteria</taxon>
        <taxon>Burkholderiales</taxon>
        <taxon>Comamonadaceae</taxon>
        <taxon>Ottowia</taxon>
    </lineage>
</organism>
<dbReference type="Proteomes" id="UP001589834">
    <property type="component" value="Unassembled WGS sequence"/>
</dbReference>
<protein>
    <submittedName>
        <fullName evidence="2">Helix-turn-helix transcriptional regulator</fullName>
    </submittedName>
</protein>
<dbReference type="InterPro" id="IPR036388">
    <property type="entry name" value="WH-like_DNA-bd_sf"/>
</dbReference>
<dbReference type="EMBL" id="JBHLTN010000034">
    <property type="protein sequence ID" value="MFC0594014.1"/>
    <property type="molecule type" value="Genomic_DNA"/>
</dbReference>
<evidence type="ECO:0000313" key="3">
    <source>
        <dbReference type="Proteomes" id="UP001589834"/>
    </source>
</evidence>
<dbReference type="SUPFAM" id="SSF46894">
    <property type="entry name" value="C-terminal effector domain of the bipartite response regulators"/>
    <property type="match status" value="1"/>
</dbReference>
<accession>A0ABV6PVZ7</accession>
<dbReference type="InterPro" id="IPR000792">
    <property type="entry name" value="Tscrpt_reg_LuxR_C"/>
</dbReference>
<reference evidence="2 3" key="1">
    <citation type="submission" date="2024-09" db="EMBL/GenBank/DDBJ databases">
        <authorList>
            <person name="Sun Q."/>
            <person name="Mori K."/>
        </authorList>
    </citation>
    <scope>NUCLEOTIDE SEQUENCE [LARGE SCALE GENOMIC DNA]</scope>
    <source>
        <strain evidence="2 3">NCAIM B.02336</strain>
    </source>
</reference>
<keyword evidence="3" id="KW-1185">Reference proteome</keyword>
<evidence type="ECO:0000313" key="2">
    <source>
        <dbReference type="EMBL" id="MFC0594014.1"/>
    </source>
</evidence>
<dbReference type="SMART" id="SM00421">
    <property type="entry name" value="HTH_LUXR"/>
    <property type="match status" value="1"/>
</dbReference>
<sequence>MAEDEVAERPWVRRVDAPLEGGALSLAALERVQTALYGAVGRDDAWPEALRVLAHEFDAHIALLVAAGQGQRDQSFYAAWNQTEAAARAFSDHWWQHDPWLAQGIAQGLFRHGVIRRGSDIVAPAALRASRYYREYLSTLPAEHLLACVVSDGSVPGMAPASHLSLFRRPDQDDFSAQDVQRLRAYYPHLLRAFDLHWSHRRLADQVTLLHRFLDAFEFGVVMLGPDAAVLHANRSARDMAAEPRLARWLGSLPARVAGHEPLGPLVHEGLRGQGGGGVLGGARPVLMALALPVGAAAAQPGACMLLLTRYAQLTESALDFVMRTFALSAAEARLLPLLLRGSTPADMAAQLGIKLGTVRSQLSAIFAKTGSVRQQDLIRLLGSVPPVRL</sequence>
<proteinExistence type="predicted"/>
<comment type="caution">
    <text evidence="2">The sequence shown here is derived from an EMBL/GenBank/DDBJ whole genome shotgun (WGS) entry which is preliminary data.</text>
</comment>
<dbReference type="RefSeq" id="WP_377484466.1">
    <property type="nucleotide sequence ID" value="NZ_JBHLTN010000034.1"/>
</dbReference>
<dbReference type="InterPro" id="IPR016032">
    <property type="entry name" value="Sig_transdc_resp-reg_C-effctor"/>
</dbReference>
<name>A0ABV6PVZ7_9BURK</name>
<evidence type="ECO:0000259" key="1">
    <source>
        <dbReference type="SMART" id="SM00421"/>
    </source>
</evidence>
<feature type="domain" description="HTH luxR-type" evidence="1">
    <location>
        <begin position="325"/>
        <end position="382"/>
    </location>
</feature>
<dbReference type="Gene3D" id="1.10.10.10">
    <property type="entry name" value="Winged helix-like DNA-binding domain superfamily/Winged helix DNA-binding domain"/>
    <property type="match status" value="1"/>
</dbReference>